<organism evidence="1 2">
    <name type="scientific">Tetracentron sinense</name>
    <name type="common">Spur-leaf</name>
    <dbReference type="NCBI Taxonomy" id="13715"/>
    <lineage>
        <taxon>Eukaryota</taxon>
        <taxon>Viridiplantae</taxon>
        <taxon>Streptophyta</taxon>
        <taxon>Embryophyta</taxon>
        <taxon>Tracheophyta</taxon>
        <taxon>Spermatophyta</taxon>
        <taxon>Magnoliopsida</taxon>
        <taxon>Trochodendrales</taxon>
        <taxon>Trochodendraceae</taxon>
        <taxon>Tetracentron</taxon>
    </lineage>
</organism>
<comment type="caution">
    <text evidence="1">The sequence shown here is derived from an EMBL/GenBank/DDBJ whole genome shotgun (WGS) entry which is preliminary data.</text>
</comment>
<evidence type="ECO:0000313" key="2">
    <source>
        <dbReference type="Proteomes" id="UP000655225"/>
    </source>
</evidence>
<name>A0A835DA30_TETSI</name>
<protein>
    <submittedName>
        <fullName evidence="1">Uncharacterized protein</fullName>
    </submittedName>
</protein>
<proteinExistence type="predicted"/>
<accession>A0A835DA30</accession>
<reference evidence="1 2" key="1">
    <citation type="submission" date="2020-04" db="EMBL/GenBank/DDBJ databases">
        <title>Plant Genome Project.</title>
        <authorList>
            <person name="Zhang R.-G."/>
        </authorList>
    </citation>
    <scope>NUCLEOTIDE SEQUENCE [LARGE SCALE GENOMIC DNA]</scope>
    <source>
        <strain evidence="1">YNK0</strain>
        <tissue evidence="1">Leaf</tissue>
    </source>
</reference>
<evidence type="ECO:0000313" key="1">
    <source>
        <dbReference type="EMBL" id="KAF8393347.1"/>
    </source>
</evidence>
<gene>
    <name evidence="1" type="ORF">HHK36_021590</name>
</gene>
<dbReference type="OrthoDB" id="2019644at2759"/>
<keyword evidence="2" id="KW-1185">Reference proteome</keyword>
<dbReference type="Proteomes" id="UP000655225">
    <property type="component" value="Unassembled WGS sequence"/>
</dbReference>
<dbReference type="AlphaFoldDB" id="A0A835DA30"/>
<sequence>MSRERSRYLEAMVYESLEHWLVVAEASKTHMLCERNGGRVCFSGKSRRNLRPSGLAGERGNVEGEITLFGSHGERVSIGCFSGKFWRNSRRSRSVAAAWLEELSSVIPSPTTKEKKRSLLANVISSQFCMAFWELDMDDFMSGKTALRNIMSILLPGVNAIISDRTNQVYGQLLEKVVHLSLDIIILVLEKDLFLADYWRSLYQIGIPRFGFGENFDPGSYVVGVLESLSSKEKRTDKIITQNVEVHDLSANCAAPLAVLECYFLQAQGSLGLSVMGGPNFNLEELLEFEEENKLLFEEIEERRKIIGASPMDGKKGDSITCIKELKKVESNVVTGKVDVNVIIISSLLLLMTAFRLWL</sequence>
<dbReference type="EMBL" id="JABCRI010000015">
    <property type="protein sequence ID" value="KAF8393347.1"/>
    <property type="molecule type" value="Genomic_DNA"/>
</dbReference>